<protein>
    <submittedName>
        <fullName evidence="2">Rv3235 family protein</fullName>
    </submittedName>
</protein>
<name>A0ABW7UJH3_9ACTN</name>
<sequence length="212" mass="23745">MIRFRDRAAAAASLRDPGVRPYKIPNGSYRLVSLGYAATGDRHEHHAHRHALPAPPPPHGPRRPGRHAPARFRWIPAARRRRIPPPYARAGRPLPHRAPGAPPAHRLRRAPARRAERGAARPLDARPHRRRRVRAARPARPRDPLRSLGPRPVLRRCSVQVHSPQAVVEAFATIATGARVRAMAFRLERGEDQRWRCAAVELDGLGLAPRHA</sequence>
<dbReference type="Pfam" id="PF20060">
    <property type="entry name" value="DUF6459"/>
    <property type="match status" value="1"/>
</dbReference>
<keyword evidence="3" id="KW-1185">Reference proteome</keyword>
<dbReference type="InterPro" id="IPR045596">
    <property type="entry name" value="DUF6459"/>
</dbReference>
<evidence type="ECO:0000313" key="2">
    <source>
        <dbReference type="EMBL" id="MFI1718467.1"/>
    </source>
</evidence>
<dbReference type="EMBL" id="JBIRUI010000022">
    <property type="protein sequence ID" value="MFI1718467.1"/>
    <property type="molecule type" value="Genomic_DNA"/>
</dbReference>
<proteinExistence type="predicted"/>
<feature type="region of interest" description="Disordered" evidence="1">
    <location>
        <begin position="82"/>
        <end position="149"/>
    </location>
</feature>
<evidence type="ECO:0000256" key="1">
    <source>
        <dbReference type="SAM" id="MobiDB-lite"/>
    </source>
</evidence>
<dbReference type="Proteomes" id="UP001611339">
    <property type="component" value="Unassembled WGS sequence"/>
</dbReference>
<dbReference type="RefSeq" id="WP_398713102.1">
    <property type="nucleotide sequence ID" value="NZ_JBIRUI010000022.1"/>
</dbReference>
<comment type="caution">
    <text evidence="2">The sequence shown here is derived from an EMBL/GenBank/DDBJ whole genome shotgun (WGS) entry which is preliminary data.</text>
</comment>
<feature type="compositionally biased region" description="Basic and acidic residues" evidence="1">
    <location>
        <begin position="113"/>
        <end position="126"/>
    </location>
</feature>
<reference evidence="2 3" key="1">
    <citation type="submission" date="2024-10" db="EMBL/GenBank/DDBJ databases">
        <title>The Natural Products Discovery Center: Release of the First 8490 Sequenced Strains for Exploring Actinobacteria Biosynthetic Diversity.</title>
        <authorList>
            <person name="Kalkreuter E."/>
            <person name="Kautsar S.A."/>
            <person name="Yang D."/>
            <person name="Bader C.D."/>
            <person name="Teijaro C.N."/>
            <person name="Fluegel L."/>
            <person name="Davis C.M."/>
            <person name="Simpson J.R."/>
            <person name="Lauterbach L."/>
            <person name="Steele A.D."/>
            <person name="Gui C."/>
            <person name="Meng S."/>
            <person name="Li G."/>
            <person name="Viehrig K."/>
            <person name="Ye F."/>
            <person name="Su P."/>
            <person name="Kiefer A.F."/>
            <person name="Nichols A."/>
            <person name="Cepeda A.J."/>
            <person name="Yan W."/>
            <person name="Fan B."/>
            <person name="Jiang Y."/>
            <person name="Adhikari A."/>
            <person name="Zheng C.-J."/>
            <person name="Schuster L."/>
            <person name="Cowan T.M."/>
            <person name="Smanski M.J."/>
            <person name="Chevrette M.G."/>
            <person name="De Carvalho L.P.S."/>
            <person name="Shen B."/>
        </authorList>
    </citation>
    <scope>NUCLEOTIDE SEQUENCE [LARGE SCALE GENOMIC DNA]</scope>
    <source>
        <strain evidence="2 3">NPDC020602</strain>
    </source>
</reference>
<evidence type="ECO:0000313" key="3">
    <source>
        <dbReference type="Proteomes" id="UP001611339"/>
    </source>
</evidence>
<feature type="compositionally biased region" description="Low complexity" evidence="1">
    <location>
        <begin position="88"/>
        <end position="99"/>
    </location>
</feature>
<gene>
    <name evidence="2" type="ORF">ACH407_33530</name>
</gene>
<feature type="region of interest" description="Disordered" evidence="1">
    <location>
        <begin position="41"/>
        <end position="66"/>
    </location>
</feature>
<organism evidence="2 3">
    <name type="scientific">Streptomyces litmocidini</name>
    <dbReference type="NCBI Taxonomy" id="67318"/>
    <lineage>
        <taxon>Bacteria</taxon>
        <taxon>Bacillati</taxon>
        <taxon>Actinomycetota</taxon>
        <taxon>Actinomycetes</taxon>
        <taxon>Kitasatosporales</taxon>
        <taxon>Streptomycetaceae</taxon>
        <taxon>Streptomyces</taxon>
    </lineage>
</organism>
<accession>A0ABW7UJH3</accession>
<feature type="compositionally biased region" description="Basic residues" evidence="1">
    <location>
        <begin position="127"/>
        <end position="139"/>
    </location>
</feature>